<accession>A0ABS3BP86</accession>
<comment type="caution">
    <text evidence="1">The sequence shown here is derived from an EMBL/GenBank/DDBJ whole genome shotgun (WGS) entry which is preliminary data.</text>
</comment>
<gene>
    <name evidence="1" type="ORF">J0A67_04265</name>
</gene>
<evidence type="ECO:0000313" key="1">
    <source>
        <dbReference type="EMBL" id="MBN7800061.1"/>
    </source>
</evidence>
<proteinExistence type="predicted"/>
<organism evidence="1 2">
    <name type="scientific">Algoriphagus aestuariicola</name>
    <dbReference type="NCBI Taxonomy" id="1852016"/>
    <lineage>
        <taxon>Bacteria</taxon>
        <taxon>Pseudomonadati</taxon>
        <taxon>Bacteroidota</taxon>
        <taxon>Cytophagia</taxon>
        <taxon>Cytophagales</taxon>
        <taxon>Cyclobacteriaceae</taxon>
        <taxon>Algoriphagus</taxon>
    </lineage>
</organism>
<keyword evidence="2" id="KW-1185">Reference proteome</keyword>
<sequence length="94" mass="10083">MNSYIRWLEGCKAVGNNSSLLFSPSRAIGGSDWSMILPRMLPAIATSSRCFSRAPGDCLGGGAAYSTSPLLYLTHHSPPYRLAQASPPRRLAPC</sequence>
<dbReference type="Proteomes" id="UP000664698">
    <property type="component" value="Unassembled WGS sequence"/>
</dbReference>
<dbReference type="EMBL" id="JAFKCW010000001">
    <property type="protein sequence ID" value="MBN7800061.1"/>
    <property type="molecule type" value="Genomic_DNA"/>
</dbReference>
<dbReference type="RefSeq" id="WP_206568026.1">
    <property type="nucleotide sequence ID" value="NZ_JAFKCW010000001.1"/>
</dbReference>
<reference evidence="1 2" key="1">
    <citation type="submission" date="2021-03" db="EMBL/GenBank/DDBJ databases">
        <title>novel species isolated from a fishpond in China.</title>
        <authorList>
            <person name="Lu H."/>
            <person name="Cai Z."/>
        </authorList>
    </citation>
    <scope>NUCLEOTIDE SEQUENCE [LARGE SCALE GENOMIC DNA]</scope>
    <source>
        <strain evidence="1 2">JCM 31546</strain>
    </source>
</reference>
<evidence type="ECO:0000313" key="2">
    <source>
        <dbReference type="Proteomes" id="UP000664698"/>
    </source>
</evidence>
<protein>
    <submittedName>
        <fullName evidence="1">Uncharacterized protein</fullName>
    </submittedName>
</protein>
<name>A0ABS3BP86_9BACT</name>